<dbReference type="PROSITE" id="PS51257">
    <property type="entry name" value="PROKAR_LIPOPROTEIN"/>
    <property type="match status" value="1"/>
</dbReference>
<reference evidence="1 2" key="1">
    <citation type="submission" date="2024-12" db="EMBL/GenBank/DDBJ databases">
        <authorList>
            <person name="Hu S."/>
        </authorList>
    </citation>
    <scope>NUCLEOTIDE SEQUENCE [LARGE SCALE GENOMIC DNA]</scope>
    <source>
        <strain evidence="1 2">THG-T11</strain>
    </source>
</reference>
<comment type="caution">
    <text evidence="1">The sequence shown here is derived from an EMBL/GenBank/DDBJ whole genome shotgun (WGS) entry which is preliminary data.</text>
</comment>
<accession>A0ABW9J346</accession>
<name>A0ABW9J346_9SPHI</name>
<keyword evidence="2" id="KW-1185">Reference proteome</keyword>
<gene>
    <name evidence="1" type="ORF">E6A44_005175</name>
</gene>
<dbReference type="EMBL" id="SSHJ02000001">
    <property type="protein sequence ID" value="MFN0254953.1"/>
    <property type="molecule type" value="Genomic_DNA"/>
</dbReference>
<organism evidence="1 2">
    <name type="scientific">Pedobacter ureilyticus</name>
    <dbReference type="NCBI Taxonomy" id="1393051"/>
    <lineage>
        <taxon>Bacteria</taxon>
        <taxon>Pseudomonadati</taxon>
        <taxon>Bacteroidota</taxon>
        <taxon>Sphingobacteriia</taxon>
        <taxon>Sphingobacteriales</taxon>
        <taxon>Sphingobacteriaceae</taxon>
        <taxon>Pedobacter</taxon>
    </lineage>
</organism>
<proteinExistence type="predicted"/>
<evidence type="ECO:0000313" key="2">
    <source>
        <dbReference type="Proteomes" id="UP001517247"/>
    </source>
</evidence>
<evidence type="ECO:0000313" key="1">
    <source>
        <dbReference type="EMBL" id="MFN0254953.1"/>
    </source>
</evidence>
<dbReference type="RefSeq" id="WP_138722063.1">
    <property type="nucleotide sequence ID" value="NZ_SSHJ02000001.1"/>
</dbReference>
<evidence type="ECO:0008006" key="3">
    <source>
        <dbReference type="Google" id="ProtNLM"/>
    </source>
</evidence>
<dbReference type="Proteomes" id="UP001517247">
    <property type="component" value="Unassembled WGS sequence"/>
</dbReference>
<protein>
    <recommendedName>
        <fullName evidence="3">DUF4221 domain-containing protein</fullName>
    </recommendedName>
</protein>
<sequence>MKKMVIYIAIILIACVALQTCSVINLSPSLLFNSAKYKKFPELQESLKWDNFLMIRATQNNNDGIRYYPEKNFFLIASTPIFIKVDSAGNKAFELKNDKDLKFLDAINCYVITANGIYDLSAEKPVEQPFSEIINAESNLSNKAWVEDFFGKFYNSADVVLFSLYPGLVNREAVYFRQNGKWIKLYTPKSSSFVYADGSTIKCKINREQVLAKLQVEHFLKDVKNATYSNELRFTDAYITPYNSDNSFFPDQKLEYVSKAKLKTLAFTKETYTTEGYFNPGIPNQFYGMVYYNLEIDNTVLNFKTVASKASFGGQIETYLHLFELPAKYATKSNVRFLTYDYSTNFHENKKKGVYIIKN</sequence>